<accession>A0A2Z6UW85</accession>
<dbReference type="EMBL" id="BDSG01000012">
    <property type="protein sequence ID" value="GBL09290.1"/>
    <property type="molecule type" value="Genomic_DNA"/>
</dbReference>
<dbReference type="AlphaFoldDB" id="A0A2Z6UW85"/>
<evidence type="ECO:0000313" key="1">
    <source>
        <dbReference type="EMBL" id="GBL09290.1"/>
    </source>
</evidence>
<name>A0A2Z6UW85_MICAE</name>
<proteinExistence type="predicted"/>
<gene>
    <name evidence="1" type="ORF">MSj_00769</name>
</gene>
<dbReference type="Proteomes" id="UP000248272">
    <property type="component" value="Unassembled WGS sequence"/>
</dbReference>
<reference evidence="1 2" key="1">
    <citation type="journal article" date="2018" name="Front. Microbiol.">
        <title>Adaptation of the Freshwater Bloom-Forming Cyanobacterium Microcystis aeruginosa to Brackish Water Is Driven by Recent Horizontal Transfer of Sucrose Genes.</title>
        <authorList>
            <person name="Tanabe Y."/>
            <person name="Hodoki Y."/>
            <person name="Sano T."/>
            <person name="Tada K."/>
            <person name="Watanabe M.M."/>
        </authorList>
    </citation>
    <scope>NUCLEOTIDE SEQUENCE [LARGE SCALE GENOMIC DNA]</scope>
    <source>
        <strain evidence="1 2">Sj</strain>
    </source>
</reference>
<evidence type="ECO:0000313" key="2">
    <source>
        <dbReference type="Proteomes" id="UP000248272"/>
    </source>
</evidence>
<protein>
    <submittedName>
        <fullName evidence="1">Uncharacterized protein</fullName>
    </submittedName>
</protein>
<organism evidence="1 2">
    <name type="scientific">Microcystis aeruginosa Sj</name>
    <dbReference type="NCBI Taxonomy" id="1979544"/>
    <lineage>
        <taxon>Bacteria</taxon>
        <taxon>Bacillati</taxon>
        <taxon>Cyanobacteriota</taxon>
        <taxon>Cyanophyceae</taxon>
        <taxon>Oscillatoriophycideae</taxon>
        <taxon>Chroococcales</taxon>
        <taxon>Microcystaceae</taxon>
        <taxon>Microcystis</taxon>
    </lineage>
</organism>
<sequence>MMGVRVVYIAGNLTPKNQLSKLTLITPILSMEPITVATIVALVFQTTVEKFTEAALEKINTLRQIIWNKLKANPNAEKALQAAEKGSKTDLEKVADYLKVAMNDEADFAEKVKGLATEIQSLKIQDNSSMNQTNYGGTNFQNKVEGGEVYQAATISINKT</sequence>
<comment type="caution">
    <text evidence="1">The sequence shown here is derived from an EMBL/GenBank/DDBJ whole genome shotgun (WGS) entry which is preliminary data.</text>
</comment>